<evidence type="ECO:0000256" key="5">
    <source>
        <dbReference type="ARBA" id="ARBA00022603"/>
    </source>
</evidence>
<evidence type="ECO:0000256" key="10">
    <source>
        <dbReference type="PIRSR" id="PIRSR016305-1"/>
    </source>
</evidence>
<dbReference type="PANTHER" id="PTHR13600">
    <property type="entry name" value="LEUCINE CARBOXYL METHYLTRANSFERASE"/>
    <property type="match status" value="1"/>
</dbReference>
<dbReference type="OMA" id="IIYEPIR"/>
<dbReference type="GeneID" id="18471526"/>
<dbReference type="Pfam" id="PF04072">
    <property type="entry name" value="LCM"/>
    <property type="match status" value="1"/>
</dbReference>
<accession>I4YBQ3</accession>
<feature type="binding site" evidence="10">
    <location>
        <position position="85"/>
    </location>
    <ligand>
        <name>S-adenosyl-L-methionine</name>
        <dbReference type="ChEBI" id="CHEBI:59789"/>
    </ligand>
</feature>
<dbReference type="RefSeq" id="XP_006958429.1">
    <property type="nucleotide sequence ID" value="XM_006958367.1"/>
</dbReference>
<evidence type="ECO:0000256" key="3">
    <source>
        <dbReference type="ARBA" id="ARBA00012834"/>
    </source>
</evidence>
<keyword evidence="6 11" id="KW-0808">Transferase</keyword>
<dbReference type="GO" id="GO:0018423">
    <property type="term" value="F:protein C-terminal leucine carboxyl O-methyltransferase activity"/>
    <property type="evidence" value="ECO:0007669"/>
    <property type="project" value="UniProtKB-EC"/>
</dbReference>
<dbReference type="InParanoid" id="I4YBQ3"/>
<dbReference type="PANTHER" id="PTHR13600:SF21">
    <property type="entry name" value="LEUCINE CARBOXYL METHYLTRANSFERASE 1"/>
    <property type="match status" value="1"/>
</dbReference>
<dbReference type="AlphaFoldDB" id="I4YBQ3"/>
<dbReference type="OrthoDB" id="203237at2759"/>
<evidence type="ECO:0000256" key="1">
    <source>
        <dbReference type="ARBA" id="ARBA00000724"/>
    </source>
</evidence>
<name>I4YBQ3_WALMC</name>
<evidence type="ECO:0000256" key="8">
    <source>
        <dbReference type="ARBA" id="ARBA00029681"/>
    </source>
</evidence>
<evidence type="ECO:0000256" key="6">
    <source>
        <dbReference type="ARBA" id="ARBA00022679"/>
    </source>
</evidence>
<feature type="non-terminal residue" evidence="11">
    <location>
        <position position="1"/>
    </location>
</feature>
<protein>
    <recommendedName>
        <fullName evidence="4">Leucine carboxyl methyltransferase 1</fullName>
        <ecNumber evidence="3">2.1.1.233</ecNumber>
    </recommendedName>
    <alternativeName>
        <fullName evidence="8">Protein phosphatase methyltransferase 1</fullName>
    </alternativeName>
    <alternativeName>
        <fullName evidence="9">[Phosphatase 2A protein]-leucine-carboxy methyltransferase 1</fullName>
    </alternativeName>
</protein>
<dbReference type="STRING" id="671144.I4YBQ3"/>
<dbReference type="PIRSF" id="PIRSF016305">
    <property type="entry name" value="LCM_mtfrase"/>
    <property type="match status" value="1"/>
</dbReference>
<feature type="binding site" evidence="10">
    <location>
        <position position="179"/>
    </location>
    <ligand>
        <name>S-adenosyl-L-methionine</name>
        <dbReference type="ChEBI" id="CHEBI:59789"/>
    </ligand>
</feature>
<evidence type="ECO:0000313" key="12">
    <source>
        <dbReference type="Proteomes" id="UP000005242"/>
    </source>
</evidence>
<dbReference type="Gene3D" id="3.40.50.150">
    <property type="entry name" value="Vaccinia Virus protein VP39"/>
    <property type="match status" value="1"/>
</dbReference>
<organism evidence="11 12">
    <name type="scientific">Wallemia mellicola (strain ATCC MYA-4683 / CBS 633.66)</name>
    <name type="common">Wallemia sebi (CBS 633.66)</name>
    <dbReference type="NCBI Taxonomy" id="671144"/>
    <lineage>
        <taxon>Eukaryota</taxon>
        <taxon>Fungi</taxon>
        <taxon>Dikarya</taxon>
        <taxon>Basidiomycota</taxon>
        <taxon>Wallemiomycotina</taxon>
        <taxon>Wallemiomycetes</taxon>
        <taxon>Wallemiales</taxon>
        <taxon>Wallemiaceae</taxon>
        <taxon>Wallemia</taxon>
    </lineage>
</organism>
<dbReference type="KEGG" id="wse:WALSEDRAFT_32598"/>
<comment type="similarity">
    <text evidence="2">Belongs to the methyltransferase superfamily. LCMT family.</text>
</comment>
<evidence type="ECO:0000256" key="4">
    <source>
        <dbReference type="ARBA" id="ARBA00017497"/>
    </source>
</evidence>
<dbReference type="EC" id="2.1.1.233" evidence="3"/>
<evidence type="ECO:0000256" key="9">
    <source>
        <dbReference type="ARBA" id="ARBA00032526"/>
    </source>
</evidence>
<dbReference type="InterPro" id="IPR007213">
    <property type="entry name" value="Ppm1/Ppm2/Tcmp"/>
</dbReference>
<comment type="catalytic activity">
    <reaction evidence="1">
        <text>[phosphatase 2A protein]-C-terminal L-leucine + S-adenosyl-L-methionine = [phosphatase 2A protein]-C-terminal L-leucine methyl ester + S-adenosyl-L-homocysteine</text>
        <dbReference type="Rhea" id="RHEA:48544"/>
        <dbReference type="Rhea" id="RHEA-COMP:12134"/>
        <dbReference type="Rhea" id="RHEA-COMP:12135"/>
        <dbReference type="ChEBI" id="CHEBI:57856"/>
        <dbReference type="ChEBI" id="CHEBI:59789"/>
        <dbReference type="ChEBI" id="CHEBI:90516"/>
        <dbReference type="ChEBI" id="CHEBI:90517"/>
        <dbReference type="EC" id="2.1.1.233"/>
    </reaction>
</comment>
<proteinExistence type="inferred from homology"/>
<keyword evidence="7 10" id="KW-0949">S-adenosyl-L-methionine</keyword>
<gene>
    <name evidence="11" type="ORF">WALSEDRAFT_32598</name>
</gene>
<reference evidence="11 12" key="1">
    <citation type="journal article" date="2012" name="Fungal Genet. Biol.">
        <title>The genome of the xerotolerant mold Wallemia sebi reveals adaptations to osmotic stress and suggests cryptic sexual reproduction.</title>
        <authorList>
            <person name="Padamsee M."/>
            <person name="Kumar T.K.A."/>
            <person name="Riley R."/>
            <person name="Binder M."/>
            <person name="Boyd A."/>
            <person name="Calvo A.M."/>
            <person name="Furukawa K."/>
            <person name="Hesse C."/>
            <person name="Hohmann S."/>
            <person name="James T.Y."/>
            <person name="LaButti K."/>
            <person name="Lapidus A."/>
            <person name="Lindquist E."/>
            <person name="Lucas S."/>
            <person name="Miller K."/>
            <person name="Shantappa S."/>
            <person name="Grigoriev I.V."/>
            <person name="Hibbett D.S."/>
            <person name="McLaughlin D.J."/>
            <person name="Spatafora J.W."/>
            <person name="Aime M.C."/>
        </authorList>
    </citation>
    <scope>NUCLEOTIDE SEQUENCE [LARGE SCALE GENOMIC DNA]</scope>
    <source>
        <strain evidence="12">ATCC MYA-4683 / CBS 633.66</strain>
    </source>
</reference>
<dbReference type="Proteomes" id="UP000005242">
    <property type="component" value="Unassembled WGS sequence"/>
</dbReference>
<keyword evidence="12" id="KW-1185">Reference proteome</keyword>
<keyword evidence="5 11" id="KW-0489">Methyltransferase</keyword>
<dbReference type="FunCoup" id="I4YBQ3">
    <property type="interactions" value="307"/>
</dbReference>
<dbReference type="SUPFAM" id="SSF53335">
    <property type="entry name" value="S-adenosyl-L-methionine-dependent methyltransferases"/>
    <property type="match status" value="1"/>
</dbReference>
<dbReference type="InterPro" id="IPR016651">
    <property type="entry name" value="LCMT1"/>
</dbReference>
<dbReference type="InterPro" id="IPR029063">
    <property type="entry name" value="SAM-dependent_MTases_sf"/>
</dbReference>
<evidence type="ECO:0000313" key="11">
    <source>
        <dbReference type="EMBL" id="EIM21395.1"/>
    </source>
</evidence>
<evidence type="ECO:0000256" key="7">
    <source>
        <dbReference type="ARBA" id="ARBA00022691"/>
    </source>
</evidence>
<feature type="binding site" evidence="10">
    <location>
        <position position="61"/>
    </location>
    <ligand>
        <name>S-adenosyl-L-methionine</name>
        <dbReference type="ChEBI" id="CHEBI:59789"/>
    </ligand>
</feature>
<dbReference type="eggNOG" id="KOG2918">
    <property type="taxonomic scope" value="Eukaryota"/>
</dbReference>
<dbReference type="HOGENOM" id="CLU_031312_0_0_1"/>
<evidence type="ECO:0000256" key="2">
    <source>
        <dbReference type="ARBA" id="ARBA00010703"/>
    </source>
</evidence>
<dbReference type="EMBL" id="JH668232">
    <property type="protein sequence ID" value="EIM21395.1"/>
    <property type="molecule type" value="Genomic_DNA"/>
</dbReference>
<sequence length="245" mass="28018">MTTNTTDDATRLTDLDAAISRLSAVKKGYLDDPYAELLIGRLARAQDQNRPPIINIGTHVRVYSIDKLINKYLSGFDNVQIISLGAGSDTRFWRFNNDERINNYIEIDFDEVTSKKAMLINRNKELKSILGNDIKIEKGGSRLISSKYKLIPGDLRKVDINDLLEPYKNKDDPTIIISECVFVYMSIDSTNKILESFSREFKESLVIIYEMTNLDDKFGKVMISNLKVCKYSIILSPKYVLVKRN</sequence>
<dbReference type="GO" id="GO:0032259">
    <property type="term" value="P:methylation"/>
    <property type="evidence" value="ECO:0007669"/>
    <property type="project" value="UniProtKB-KW"/>
</dbReference>
<feature type="binding site" evidence="10">
    <location>
        <begin position="154"/>
        <end position="155"/>
    </location>
    <ligand>
        <name>S-adenosyl-L-methionine</name>
        <dbReference type="ChEBI" id="CHEBI:59789"/>
    </ligand>
</feature>